<protein>
    <recommendedName>
        <fullName evidence="1">non-specific serine/threonine protein kinase</fullName>
        <ecNumber evidence="1">2.7.11.1</ecNumber>
    </recommendedName>
</protein>
<dbReference type="RefSeq" id="WP_218854964.1">
    <property type="nucleotide sequence ID" value="NZ_OBDY01000033.1"/>
</dbReference>
<keyword evidence="6" id="KW-0378">Hydrolase</keyword>
<evidence type="ECO:0000313" key="8">
    <source>
        <dbReference type="EMBL" id="SNY68382.1"/>
    </source>
</evidence>
<evidence type="ECO:0000256" key="4">
    <source>
        <dbReference type="ARBA" id="ARBA00022737"/>
    </source>
</evidence>
<evidence type="ECO:0000256" key="2">
    <source>
        <dbReference type="ARBA" id="ARBA00022553"/>
    </source>
</evidence>
<dbReference type="AlphaFoldDB" id="A0A285K6Z9"/>
<dbReference type="PANTHER" id="PTHR42926:SF1">
    <property type="entry name" value="CIRCADIAN CLOCK OSCILLATOR PROTEIN KAIC 1"/>
    <property type="match status" value="1"/>
</dbReference>
<dbReference type="InterPro" id="IPR003593">
    <property type="entry name" value="AAA+_ATPase"/>
</dbReference>
<dbReference type="GO" id="GO:0004674">
    <property type="term" value="F:protein serine/threonine kinase activity"/>
    <property type="evidence" value="ECO:0007669"/>
    <property type="project" value="UniProtKB-EC"/>
</dbReference>
<proteinExistence type="predicted"/>
<sequence length="460" mass="49970">MPERRLVSGQPRLDAILGGGLIDPSVTLIAGLPGSGKTVLAQQYAFANGTDQRPAIYLSTVAEPLSKILYFGEALSFFDPGRVGRSVLFEDLGGELDDNGLTGVLDHITDLVAKQPCSLLIIDSFRALRYRAVGEREFEGFVHQLAGRLAATGTMALWLGEYRRDELEGCPEFAVADAAVLLATEDAGQRDSRALRVLKLRGSDFRSGAHAYRIESSGIRVFPRLSDVGAGSYELSERRATSGIAALDMLVGDGYWPGSATLVIGPSGSGKTVMGLQFIYGGARLGEPGVYASMQENRVQLERMVAGFGWDVDEPMAVLRCDSPNDIYIDEWYYDLLDTIESTGARRLVIDSLGDLAAACPDEKRFREFVYALLNHCSRAGISVLLTFESAELYGHTSLSERGVSHLSDNVILLQYLRDGASGGRALTVLKTRASRHIPQARQFEITHDGISIRAPFDPV</sequence>
<dbReference type="GO" id="GO:0016787">
    <property type="term" value="F:hydrolase activity"/>
    <property type="evidence" value="ECO:0007669"/>
    <property type="project" value="UniProtKB-KW"/>
</dbReference>
<dbReference type="InterPro" id="IPR027417">
    <property type="entry name" value="P-loop_NTPase"/>
</dbReference>
<evidence type="ECO:0000256" key="5">
    <source>
        <dbReference type="ARBA" id="ARBA00022777"/>
    </source>
</evidence>
<dbReference type="Proteomes" id="UP000219612">
    <property type="component" value="Unassembled WGS sequence"/>
</dbReference>
<accession>A0A285K6Z9</accession>
<evidence type="ECO:0000256" key="6">
    <source>
        <dbReference type="ARBA" id="ARBA00022801"/>
    </source>
</evidence>
<feature type="domain" description="KaiC" evidence="7">
    <location>
        <begin position="238"/>
        <end position="460"/>
    </location>
</feature>
<dbReference type="SMART" id="SM00382">
    <property type="entry name" value="AAA"/>
    <property type="match status" value="2"/>
</dbReference>
<keyword evidence="5" id="KW-0418">Kinase</keyword>
<keyword evidence="9" id="KW-1185">Reference proteome</keyword>
<dbReference type="Pfam" id="PF06745">
    <property type="entry name" value="ATPase"/>
    <property type="match status" value="2"/>
</dbReference>
<dbReference type="InterPro" id="IPR010624">
    <property type="entry name" value="KaiC_dom"/>
</dbReference>
<keyword evidence="2" id="KW-0597">Phosphoprotein</keyword>
<dbReference type="SUPFAM" id="SSF52540">
    <property type="entry name" value="P-loop containing nucleoside triphosphate hydrolases"/>
    <property type="match status" value="2"/>
</dbReference>
<dbReference type="PROSITE" id="PS51146">
    <property type="entry name" value="KAIC"/>
    <property type="match status" value="1"/>
</dbReference>
<organism evidence="8 9">
    <name type="scientific">Paractinoplanes atraurantiacus</name>
    <dbReference type="NCBI Taxonomy" id="1036182"/>
    <lineage>
        <taxon>Bacteria</taxon>
        <taxon>Bacillati</taxon>
        <taxon>Actinomycetota</taxon>
        <taxon>Actinomycetes</taxon>
        <taxon>Micromonosporales</taxon>
        <taxon>Micromonosporaceae</taxon>
        <taxon>Paractinoplanes</taxon>
    </lineage>
</organism>
<dbReference type="PIRSF" id="PIRSF039117">
    <property type="entry name" value="KaiC"/>
    <property type="match status" value="1"/>
</dbReference>
<reference evidence="8 9" key="1">
    <citation type="submission" date="2017-09" db="EMBL/GenBank/DDBJ databases">
        <authorList>
            <person name="Ehlers B."/>
            <person name="Leendertz F.H."/>
        </authorList>
    </citation>
    <scope>NUCLEOTIDE SEQUENCE [LARGE SCALE GENOMIC DNA]</scope>
    <source>
        <strain evidence="8 9">CGMCC 4.6857</strain>
    </source>
</reference>
<dbReference type="InterPro" id="IPR051347">
    <property type="entry name" value="Circadian_clock_KaiC-rel"/>
</dbReference>
<keyword evidence="4" id="KW-0677">Repeat</keyword>
<dbReference type="EMBL" id="OBDY01000033">
    <property type="protein sequence ID" value="SNY68382.1"/>
    <property type="molecule type" value="Genomic_DNA"/>
</dbReference>
<keyword evidence="3" id="KW-0808">Transferase</keyword>
<dbReference type="InterPro" id="IPR030665">
    <property type="entry name" value="KaiC"/>
</dbReference>
<evidence type="ECO:0000256" key="3">
    <source>
        <dbReference type="ARBA" id="ARBA00022679"/>
    </source>
</evidence>
<gene>
    <name evidence="8" type="ORF">SAMN05421748_13313</name>
</gene>
<dbReference type="PANTHER" id="PTHR42926">
    <property type="match status" value="1"/>
</dbReference>
<dbReference type="GO" id="GO:0005524">
    <property type="term" value="F:ATP binding"/>
    <property type="evidence" value="ECO:0007669"/>
    <property type="project" value="InterPro"/>
</dbReference>
<dbReference type="EC" id="2.7.11.1" evidence="1"/>
<name>A0A285K6Z9_9ACTN</name>
<dbReference type="InterPro" id="IPR014774">
    <property type="entry name" value="KaiC-like_dom"/>
</dbReference>
<evidence type="ECO:0000259" key="7">
    <source>
        <dbReference type="PROSITE" id="PS51146"/>
    </source>
</evidence>
<evidence type="ECO:0000313" key="9">
    <source>
        <dbReference type="Proteomes" id="UP000219612"/>
    </source>
</evidence>
<evidence type="ECO:0000256" key="1">
    <source>
        <dbReference type="ARBA" id="ARBA00012513"/>
    </source>
</evidence>
<dbReference type="Gene3D" id="3.40.50.300">
    <property type="entry name" value="P-loop containing nucleotide triphosphate hydrolases"/>
    <property type="match status" value="2"/>
</dbReference>